<dbReference type="GO" id="GO:0005524">
    <property type="term" value="F:ATP binding"/>
    <property type="evidence" value="ECO:0007669"/>
    <property type="project" value="InterPro"/>
</dbReference>
<proteinExistence type="inferred from homology"/>
<keyword evidence="3 11" id="KW-0716">Sensory transduction</keyword>
<dbReference type="GO" id="GO:0005549">
    <property type="term" value="F:odorant binding"/>
    <property type="evidence" value="ECO:0007669"/>
    <property type="project" value="InterPro"/>
</dbReference>
<keyword evidence="4 11" id="KW-0812">Transmembrane</keyword>
<keyword evidence="8 11" id="KW-0675">Receptor</keyword>
<evidence type="ECO:0000256" key="6">
    <source>
        <dbReference type="ARBA" id="ARBA00022989"/>
    </source>
</evidence>
<evidence type="ECO:0000256" key="11">
    <source>
        <dbReference type="RuleBase" id="RU351113"/>
    </source>
</evidence>
<dbReference type="GO" id="GO:0005886">
    <property type="term" value="C:plasma membrane"/>
    <property type="evidence" value="ECO:0007669"/>
    <property type="project" value="UniProtKB-SubCell"/>
</dbReference>
<evidence type="ECO:0000256" key="3">
    <source>
        <dbReference type="ARBA" id="ARBA00022606"/>
    </source>
</evidence>
<evidence type="ECO:0000256" key="2">
    <source>
        <dbReference type="ARBA" id="ARBA00022475"/>
    </source>
</evidence>
<feature type="transmembrane region" description="Helical" evidence="11">
    <location>
        <begin position="276"/>
        <end position="300"/>
    </location>
</feature>
<dbReference type="PANTHER" id="PTHR21137:SF44">
    <property type="entry name" value="ODORANT RECEPTOR 13A-RELATED"/>
    <property type="match status" value="1"/>
</dbReference>
<dbReference type="GO" id="GO:0004984">
    <property type="term" value="F:olfactory receptor activity"/>
    <property type="evidence" value="ECO:0007669"/>
    <property type="project" value="InterPro"/>
</dbReference>
<evidence type="ECO:0000256" key="8">
    <source>
        <dbReference type="ARBA" id="ARBA00023170"/>
    </source>
</evidence>
<evidence type="ECO:0000313" key="13">
    <source>
        <dbReference type="Proteomes" id="UP001059596"/>
    </source>
</evidence>
<comment type="subunit">
    <text evidence="10">Interacts with Orco. Complexes exist early in the endomembrane system in olfactory sensory neurons (OSNs), coupling these complexes to the conserved ciliary trafficking pathway.</text>
</comment>
<dbReference type="InterPro" id="IPR004117">
    <property type="entry name" value="7tm6_olfct_rcpt"/>
</dbReference>
<dbReference type="Pfam" id="PF02949">
    <property type="entry name" value="7tm_6"/>
    <property type="match status" value="1"/>
</dbReference>
<name>A0A9Q0BKG0_9MUSC</name>
<keyword evidence="5 11" id="KW-0552">Olfaction</keyword>
<comment type="caution">
    <text evidence="11">Lacks conserved residue(s) required for the propagation of feature annotation.</text>
</comment>
<dbReference type="OrthoDB" id="7604726at2759"/>
<evidence type="ECO:0000313" key="12">
    <source>
        <dbReference type="EMBL" id="KAI8034714.1"/>
    </source>
</evidence>
<feature type="transmembrane region" description="Helical" evidence="11">
    <location>
        <begin position="46"/>
        <end position="68"/>
    </location>
</feature>
<feature type="transmembrane region" description="Helical" evidence="11">
    <location>
        <begin position="80"/>
        <end position="101"/>
    </location>
</feature>
<accession>A0A9Q0BKG0</accession>
<reference evidence="12" key="1">
    <citation type="journal article" date="2023" name="Genome Biol. Evol.">
        <title>Long-read-based Genome Assembly of Drosophila gunungcola Reveals Fewer Chemosensory Genes in Flower-breeding Species.</title>
        <authorList>
            <person name="Negi A."/>
            <person name="Liao B.Y."/>
            <person name="Yeh S.D."/>
        </authorList>
    </citation>
    <scope>NUCLEOTIDE SEQUENCE</scope>
    <source>
        <strain evidence="12">Sukarami</strain>
    </source>
</reference>
<dbReference type="AlphaFoldDB" id="A0A9Q0BKG0"/>
<dbReference type="SUPFAM" id="SSF90123">
    <property type="entry name" value="ABC transporter transmembrane region"/>
    <property type="match status" value="1"/>
</dbReference>
<dbReference type="InterPro" id="IPR036640">
    <property type="entry name" value="ABC1_TM_sf"/>
</dbReference>
<keyword evidence="7 11" id="KW-0472">Membrane</keyword>
<organism evidence="12 13">
    <name type="scientific">Drosophila gunungcola</name>
    <name type="common">fruit fly</name>
    <dbReference type="NCBI Taxonomy" id="103775"/>
    <lineage>
        <taxon>Eukaryota</taxon>
        <taxon>Metazoa</taxon>
        <taxon>Ecdysozoa</taxon>
        <taxon>Arthropoda</taxon>
        <taxon>Hexapoda</taxon>
        <taxon>Insecta</taxon>
        <taxon>Pterygota</taxon>
        <taxon>Neoptera</taxon>
        <taxon>Endopterygota</taxon>
        <taxon>Diptera</taxon>
        <taxon>Brachycera</taxon>
        <taxon>Muscomorpha</taxon>
        <taxon>Ephydroidea</taxon>
        <taxon>Drosophilidae</taxon>
        <taxon>Drosophila</taxon>
        <taxon>Sophophora</taxon>
    </lineage>
</organism>
<keyword evidence="9 11" id="KW-0807">Transducer</keyword>
<dbReference type="Proteomes" id="UP001059596">
    <property type="component" value="Unassembled WGS sequence"/>
</dbReference>
<dbReference type="GO" id="GO:0007165">
    <property type="term" value="P:signal transduction"/>
    <property type="evidence" value="ECO:0007669"/>
    <property type="project" value="UniProtKB-KW"/>
</dbReference>
<feature type="transmembrane region" description="Helical" evidence="11">
    <location>
        <begin position="191"/>
        <end position="214"/>
    </location>
</feature>
<feature type="transmembrane region" description="Helical" evidence="11">
    <location>
        <begin position="140"/>
        <end position="162"/>
    </location>
</feature>
<evidence type="ECO:0000256" key="9">
    <source>
        <dbReference type="ARBA" id="ARBA00023224"/>
    </source>
</evidence>
<evidence type="ECO:0000256" key="1">
    <source>
        <dbReference type="ARBA" id="ARBA00004651"/>
    </source>
</evidence>
<gene>
    <name evidence="12" type="ORF">M5D96_012537</name>
</gene>
<comment type="similarity">
    <text evidence="11">Belongs to the insect chemoreceptor superfamily. Heteromeric odorant receptor channel (TC 1.A.69) family.</text>
</comment>
<dbReference type="PANTHER" id="PTHR21137">
    <property type="entry name" value="ODORANT RECEPTOR"/>
    <property type="match status" value="1"/>
</dbReference>
<evidence type="ECO:0000256" key="5">
    <source>
        <dbReference type="ARBA" id="ARBA00022725"/>
    </source>
</evidence>
<evidence type="ECO:0000256" key="10">
    <source>
        <dbReference type="ARBA" id="ARBA00038679"/>
    </source>
</evidence>
<evidence type="ECO:0000256" key="4">
    <source>
        <dbReference type="ARBA" id="ARBA00022692"/>
    </source>
</evidence>
<keyword evidence="2" id="KW-1003">Cell membrane</keyword>
<comment type="caution">
    <text evidence="12">The sequence shown here is derived from an EMBL/GenBank/DDBJ whole genome shotgun (WGS) entry which is preliminary data.</text>
</comment>
<dbReference type="EMBL" id="JAMKOV010000061">
    <property type="protein sequence ID" value="KAI8034714.1"/>
    <property type="molecule type" value="Genomic_DNA"/>
</dbReference>
<evidence type="ECO:0000256" key="7">
    <source>
        <dbReference type="ARBA" id="ARBA00023136"/>
    </source>
</evidence>
<keyword evidence="6 11" id="KW-1133">Transmembrane helix</keyword>
<sequence>MFYSHQYKGLRFPIQCVWLKLNGSWPLSPTSKEKSRRDESVLGNSYLATAYIIWAWYVIASVGITISYQTGFLIKNLSDIIITTENCCSTFMGVLNFVRLIHLRLNQRKFRDLIKHFSYEIWIPDSSENSIAAECRKRMVTFSIMTALLSCLIIMYCVMPLVELFFGPELDPQDRPFPYKMVFPYNANKSWIGYVLTYMFTSYAGICVVTTLFAEDSLFGFFITYTCGQFQLLHERIDNLFTESNEDDEQMQLKRLKGIVEKHNNIIRFAHRLEDFFNPILLVNLMISSVLICMVGFQIITGKNMFIGDYVKFIIYISSAISQLYVLCENGDALIKQSTLTAQILYGCQWEISGQFKPGSDKSNSKNIRNHLWFMILCSQQPVRITAFKFSTLSLQSFTAILSTSMSYFTLLRSVYFDDEKKHN</sequence>
<keyword evidence="13" id="KW-1185">Reference proteome</keyword>
<comment type="subcellular location">
    <subcellularLocation>
        <location evidence="1 11">Cell membrane</location>
        <topology evidence="1 11">Multi-pass membrane protein</topology>
    </subcellularLocation>
</comment>
<protein>
    <recommendedName>
        <fullName evidence="11">Odorant receptor</fullName>
    </recommendedName>
</protein>